<evidence type="ECO:0000313" key="4">
    <source>
        <dbReference type="Proteomes" id="UP000822476"/>
    </source>
</evidence>
<evidence type="ECO:0000313" key="3">
    <source>
        <dbReference type="EMBL" id="KAF7256178.1"/>
    </source>
</evidence>
<dbReference type="AlphaFoldDB" id="A0A8S9YWJ5"/>
<evidence type="ECO:0000256" key="1">
    <source>
        <dbReference type="SAM" id="Coils"/>
    </source>
</evidence>
<feature type="coiled-coil region" evidence="1">
    <location>
        <begin position="130"/>
        <end position="221"/>
    </location>
</feature>
<dbReference type="EMBL" id="JTDE01003327">
    <property type="protein sequence ID" value="KAF7256178.1"/>
    <property type="molecule type" value="Genomic_DNA"/>
</dbReference>
<protein>
    <recommendedName>
        <fullName evidence="5">DUF4201 domain-containing protein</fullName>
    </recommendedName>
</protein>
<organism evidence="3 4">
    <name type="scientific">Paragonimus skrjabini miyazakii</name>
    <dbReference type="NCBI Taxonomy" id="59628"/>
    <lineage>
        <taxon>Eukaryota</taxon>
        <taxon>Metazoa</taxon>
        <taxon>Spiralia</taxon>
        <taxon>Lophotrochozoa</taxon>
        <taxon>Platyhelminthes</taxon>
        <taxon>Trematoda</taxon>
        <taxon>Digenea</taxon>
        <taxon>Plagiorchiida</taxon>
        <taxon>Troglotremata</taxon>
        <taxon>Troglotrematidae</taxon>
        <taxon>Paragonimus</taxon>
    </lineage>
</organism>
<reference evidence="3" key="1">
    <citation type="submission" date="2019-07" db="EMBL/GenBank/DDBJ databases">
        <title>Annotation for the trematode Paragonimus miyazaki's.</title>
        <authorList>
            <person name="Choi Y.-J."/>
        </authorList>
    </citation>
    <scope>NUCLEOTIDE SEQUENCE</scope>
    <source>
        <strain evidence="3">Japan</strain>
    </source>
</reference>
<accession>A0A8S9YWJ5</accession>
<keyword evidence="1" id="KW-0175">Coiled coil</keyword>
<feature type="compositionally biased region" description="Polar residues" evidence="2">
    <location>
        <begin position="10"/>
        <end position="34"/>
    </location>
</feature>
<name>A0A8S9YWJ5_9TREM</name>
<evidence type="ECO:0008006" key="5">
    <source>
        <dbReference type="Google" id="ProtNLM"/>
    </source>
</evidence>
<comment type="caution">
    <text evidence="3">The sequence shown here is derived from an EMBL/GenBank/DDBJ whole genome shotgun (WGS) entry which is preliminary data.</text>
</comment>
<dbReference type="OrthoDB" id="6255077at2759"/>
<keyword evidence="4" id="KW-1185">Reference proteome</keyword>
<proteinExistence type="predicted"/>
<gene>
    <name evidence="3" type="ORF">EG68_07032</name>
</gene>
<evidence type="ECO:0000256" key="2">
    <source>
        <dbReference type="SAM" id="MobiDB-lite"/>
    </source>
</evidence>
<sequence>MSILRGGRASASTFSRHTHSTTAMRHTPSVAPSANNMKDSAILCMTDEQVLELSTEEYNDVMTTIRNMMQHFIFENEFFERCIMKMKMDPDLEPALPNSGFSVCFTIRLRRPSGFFATDRTVCLTGSQKCELARGELEEFTKDLAMMKNDCDAIISDFKVTLEDLHLTLVRIKKQHERLKRDVSPYLKDPSKKMEAHNAFLRFHQIVMDDLEAAAEKLKTANANCIALHRDMLRHIKEYEVSGNLIQVVDIHELRVRSQQALQEIQRLYLQSCWYKAVTARTTLTLERTRALLNSELKTAAEMERKLRQLTEASQNVQSELERYHIRYECEEYKTQRDREEAQQIKFPAIRDLINTHLELQLLTRQEKIEAKHLKIAKTKYEQHKRLWARVRRSS</sequence>
<feature type="coiled-coil region" evidence="1">
    <location>
        <begin position="251"/>
        <end position="327"/>
    </location>
</feature>
<feature type="region of interest" description="Disordered" evidence="2">
    <location>
        <begin position="1"/>
        <end position="34"/>
    </location>
</feature>
<dbReference type="Proteomes" id="UP000822476">
    <property type="component" value="Unassembled WGS sequence"/>
</dbReference>